<dbReference type="AlphaFoldDB" id="A0A0E4FY50"/>
<organism evidence="1 2">
    <name type="scientific">Bradyrhizobium diazoefficiens</name>
    <dbReference type="NCBI Taxonomy" id="1355477"/>
    <lineage>
        <taxon>Bacteria</taxon>
        <taxon>Pseudomonadati</taxon>
        <taxon>Pseudomonadota</taxon>
        <taxon>Alphaproteobacteria</taxon>
        <taxon>Hyphomicrobiales</taxon>
        <taxon>Nitrobacteraceae</taxon>
        <taxon>Bradyrhizobium</taxon>
    </lineage>
</organism>
<reference evidence="1 2" key="1">
    <citation type="submission" date="2014-11" db="EMBL/GenBank/DDBJ databases">
        <title>Symbiosis island explosion on the genome of extra-slow-growing strains of soybean bradyrhizobia with massive insertion sequences.</title>
        <authorList>
            <person name="Iida T."/>
            <person name="Minamisawa K."/>
        </authorList>
    </citation>
    <scope>NUCLEOTIDE SEQUENCE [LARGE SCALE GENOMIC DNA]</scope>
    <source>
        <strain evidence="1 2">NK6</strain>
    </source>
</reference>
<evidence type="ECO:0000313" key="2">
    <source>
        <dbReference type="Proteomes" id="UP000063308"/>
    </source>
</evidence>
<gene>
    <name evidence="1" type="ORF">NK6_8840</name>
</gene>
<dbReference type="Proteomes" id="UP000063308">
    <property type="component" value="Chromosome"/>
</dbReference>
<dbReference type="EMBL" id="AP014685">
    <property type="protein sequence ID" value="BAR61984.1"/>
    <property type="molecule type" value="Genomic_DNA"/>
</dbReference>
<evidence type="ECO:0000313" key="1">
    <source>
        <dbReference type="EMBL" id="BAR61984.1"/>
    </source>
</evidence>
<sequence>MQFRRIRFENFTITIFTAHAGEERVCPPSELTRGLTASDAPAIAHLLEGKDDARPLHTIPVYTKGGFEALGGDHAPDPRPAGSGATQFVRGIDNYKLRATAPDSEYHCITPKSKEPVFWQRSFVGGKAGDTFEVLPNSYLYIAEGKIELAHQTFVGPTMLEITKPHTAKITDPVMGAKLWR</sequence>
<protein>
    <submittedName>
        <fullName evidence="1">Uncharacterized protein</fullName>
    </submittedName>
</protein>
<name>A0A0E4FY50_9BRAD</name>
<accession>A0A0E4FY50</accession>
<proteinExistence type="predicted"/>